<protein>
    <submittedName>
        <fullName evidence="2">TNFR CD27 30 40 95 cysteine rich region</fullName>
    </submittedName>
</protein>
<name>A0A8E0VIV6_9TREM</name>
<organism evidence="2 3">
    <name type="scientific">Fasciolopsis buskii</name>
    <dbReference type="NCBI Taxonomy" id="27845"/>
    <lineage>
        <taxon>Eukaryota</taxon>
        <taxon>Metazoa</taxon>
        <taxon>Spiralia</taxon>
        <taxon>Lophotrochozoa</taxon>
        <taxon>Platyhelminthes</taxon>
        <taxon>Trematoda</taxon>
        <taxon>Digenea</taxon>
        <taxon>Plagiorchiida</taxon>
        <taxon>Echinostomata</taxon>
        <taxon>Echinostomatoidea</taxon>
        <taxon>Fasciolidae</taxon>
        <taxon>Fasciolopsis</taxon>
    </lineage>
</organism>
<feature type="compositionally biased region" description="Basic and acidic residues" evidence="1">
    <location>
        <begin position="10"/>
        <end position="24"/>
    </location>
</feature>
<comment type="caution">
    <text evidence="2">The sequence shown here is derived from an EMBL/GenBank/DDBJ whole genome shotgun (WGS) entry which is preliminary data.</text>
</comment>
<evidence type="ECO:0000313" key="2">
    <source>
        <dbReference type="EMBL" id="KAA0188255.1"/>
    </source>
</evidence>
<dbReference type="AlphaFoldDB" id="A0A8E0VIV6"/>
<dbReference type="EMBL" id="LUCM01008519">
    <property type="protein sequence ID" value="KAA0188255.1"/>
    <property type="molecule type" value="Genomic_DNA"/>
</dbReference>
<dbReference type="OrthoDB" id="10549288at2759"/>
<dbReference type="Proteomes" id="UP000728185">
    <property type="component" value="Unassembled WGS sequence"/>
</dbReference>
<sequence>MKSVKGKQKKQLEPNKRNKKKTIERSQFMRTAFHLMGIRNIKLTFSLPRSASLLGAVFSPASVERGQYLRASLALAWVSGVPGTDLGNRGNPQFTEMKSESFDSVGLSASSDNGSIRMQRYWVIDLTGQVDQFPGLFRLRVYPDNVDADNMNTGHMGSQFYQREFSDATVEVEDEPGTVDIDSNDPLGPNEPEGEPLIEYDVGVFEERKFQLRILIPGPETEPDYEKAFRLIILDAKNRLDIRVKRTIQPPNEMALRRSYERLTDGRYFPNY</sequence>
<keyword evidence="3" id="KW-1185">Reference proteome</keyword>
<reference evidence="2" key="1">
    <citation type="submission" date="2019-05" db="EMBL/GenBank/DDBJ databases">
        <title>Annotation for the trematode Fasciolopsis buski.</title>
        <authorList>
            <person name="Choi Y.-J."/>
        </authorList>
    </citation>
    <scope>NUCLEOTIDE SEQUENCE</scope>
    <source>
        <strain evidence="2">HT</strain>
        <tissue evidence="2">Whole worm</tissue>
    </source>
</reference>
<evidence type="ECO:0000313" key="3">
    <source>
        <dbReference type="Proteomes" id="UP000728185"/>
    </source>
</evidence>
<accession>A0A8E0VIV6</accession>
<evidence type="ECO:0000256" key="1">
    <source>
        <dbReference type="SAM" id="MobiDB-lite"/>
    </source>
</evidence>
<feature type="region of interest" description="Disordered" evidence="1">
    <location>
        <begin position="1"/>
        <end position="24"/>
    </location>
</feature>
<gene>
    <name evidence="2" type="ORF">FBUS_04058</name>
</gene>
<proteinExistence type="predicted"/>